<name>A0A0B7HFK0_9FLAO</name>
<evidence type="ECO:0000313" key="1">
    <source>
        <dbReference type="EMBL" id="CEN34048.1"/>
    </source>
</evidence>
<proteinExistence type="predicted"/>
<sequence>MLRKVKFSSVNLKRKQKYVLFYTKKEFPVKESNKYKKIT</sequence>
<evidence type="ECO:0000313" key="2">
    <source>
        <dbReference type="Proteomes" id="UP000038055"/>
    </source>
</evidence>
<dbReference type="AlphaFoldDB" id="A0A0B7HFK0"/>
<organism evidence="1 2">
    <name type="scientific">Capnocytophaga cynodegmi</name>
    <dbReference type="NCBI Taxonomy" id="28189"/>
    <lineage>
        <taxon>Bacteria</taxon>
        <taxon>Pseudomonadati</taxon>
        <taxon>Bacteroidota</taxon>
        <taxon>Flavobacteriia</taxon>
        <taxon>Flavobacteriales</taxon>
        <taxon>Flavobacteriaceae</taxon>
        <taxon>Capnocytophaga</taxon>
    </lineage>
</organism>
<dbReference type="EMBL" id="CDOD01000011">
    <property type="protein sequence ID" value="CEN34048.1"/>
    <property type="molecule type" value="Genomic_DNA"/>
</dbReference>
<keyword evidence="2" id="KW-1185">Reference proteome</keyword>
<accession>A0A0B7HFK0</accession>
<reference evidence="1 2" key="1">
    <citation type="submission" date="2015-01" db="EMBL/GenBank/DDBJ databases">
        <authorList>
            <person name="MANFREDI Pablo"/>
        </authorList>
    </citation>
    <scope>NUCLEOTIDE SEQUENCE [LARGE SCALE GENOMIC DNA]</scope>
    <source>
        <strain evidence="1 2">Ccyn2B</strain>
    </source>
</reference>
<protein>
    <submittedName>
        <fullName evidence="1">Uncharacterized protein</fullName>
    </submittedName>
</protein>
<dbReference type="Proteomes" id="UP000038055">
    <property type="component" value="Unassembled WGS sequence"/>
</dbReference>
<gene>
    <name evidence="1" type="ORF">CCYN2B_190050</name>
</gene>